<dbReference type="RefSeq" id="WP_000627021.1">
    <property type="nucleotide sequence ID" value="NC_025173.1"/>
</dbReference>
<geneLocation type="plasmid" evidence="2">
    <name>pMS32-1</name>
</geneLocation>
<proteinExistence type="predicted"/>
<feature type="domain" description="HTH cro/C1-type" evidence="1">
    <location>
        <begin position="5"/>
        <end position="67"/>
    </location>
</feature>
<dbReference type="EMBL" id="NGIR01000007">
    <property type="protein sequence ID" value="OTU30777.1"/>
    <property type="molecule type" value="Genomic_DNA"/>
</dbReference>
<gene>
    <name evidence="3" type="ORF">CAT59_00390</name>
</gene>
<keyword evidence="2" id="KW-0614">Plasmid</keyword>
<dbReference type="Pfam" id="PF13443">
    <property type="entry name" value="HTH_26"/>
    <property type="match status" value="1"/>
</dbReference>
<dbReference type="Gene3D" id="1.10.260.40">
    <property type="entry name" value="lambda repressor-like DNA-binding domains"/>
    <property type="match status" value="1"/>
</dbReference>
<evidence type="ECO:0000313" key="2">
    <source>
        <dbReference type="EMBL" id="AIF77103.1"/>
    </source>
</evidence>
<name>A0A075M7U2_ACIPI</name>
<dbReference type="InterPro" id="IPR010982">
    <property type="entry name" value="Lambda_DNA-bd_dom_sf"/>
</dbReference>
<sequence>MITCKLSSLMGDRKILKLSEVVHATGINRNTLTSMYYDRAIRIELPVADKLCKYFNCTMNDLFEFKEEVEEKD</sequence>
<dbReference type="SUPFAM" id="SSF47413">
    <property type="entry name" value="lambda repressor-like DNA-binding domains"/>
    <property type="match status" value="1"/>
</dbReference>
<reference evidence="2" key="1">
    <citation type="submission" date="2014-03" db="EMBL/GenBank/DDBJ databases">
        <authorList>
            <person name="Huang T.-W."/>
            <person name="Lai J.-F."/>
            <person name="Liao T.-L."/>
            <person name="Lin A.-C."/>
            <person name="Chen Y.-T."/>
            <person name="Tsai S.-F."/>
            <person name="Lauderdale T.-L."/>
        </authorList>
    </citation>
    <scope>NUCLEOTIDE SEQUENCE</scope>
    <source>
        <strain evidence="2">MS32</strain>
        <plasmid evidence="2">pMS32-1</plasmid>
    </source>
</reference>
<accession>A0A075M7U2</accession>
<evidence type="ECO:0000313" key="4">
    <source>
        <dbReference type="Proteomes" id="UP000195162"/>
    </source>
</evidence>
<organism evidence="2">
    <name type="scientific">Acinetobacter pittii</name>
    <name type="common">Acinetobacter genomosp. 3</name>
    <dbReference type="NCBI Taxonomy" id="48296"/>
    <lineage>
        <taxon>Bacteria</taxon>
        <taxon>Pseudomonadati</taxon>
        <taxon>Pseudomonadota</taxon>
        <taxon>Gammaproteobacteria</taxon>
        <taxon>Moraxellales</taxon>
        <taxon>Moraxellaceae</taxon>
        <taxon>Acinetobacter</taxon>
        <taxon>Acinetobacter calcoaceticus/baumannii complex</taxon>
    </lineage>
</organism>
<evidence type="ECO:0000313" key="3">
    <source>
        <dbReference type="EMBL" id="OTU30777.1"/>
    </source>
</evidence>
<protein>
    <submittedName>
        <fullName evidence="3">XRE family transcriptional regulator</fullName>
    </submittedName>
</protein>
<dbReference type="GO" id="GO:0003677">
    <property type="term" value="F:DNA binding"/>
    <property type="evidence" value="ECO:0007669"/>
    <property type="project" value="InterPro"/>
</dbReference>
<dbReference type="InterPro" id="IPR001387">
    <property type="entry name" value="Cro/C1-type_HTH"/>
</dbReference>
<dbReference type="PATRIC" id="fig|48296.130.peg.392"/>
<dbReference type="EMBL" id="KJ616405">
    <property type="protein sequence ID" value="AIF77103.1"/>
    <property type="molecule type" value="Genomic_DNA"/>
</dbReference>
<dbReference type="Proteomes" id="UP000195162">
    <property type="component" value="Unassembled WGS sequence"/>
</dbReference>
<dbReference type="GeneID" id="92798310"/>
<reference evidence="3 4" key="2">
    <citation type="submission" date="2017-05" db="EMBL/GenBank/DDBJ databases">
        <authorList>
            <person name="Song R."/>
            <person name="Chenine A.L."/>
            <person name="Ruprecht R.M."/>
        </authorList>
    </citation>
    <scope>NUCLEOTIDE SEQUENCE [LARGE SCALE GENOMIC DNA]</scope>
    <source>
        <strain evidence="3 4">ARLG1955</strain>
    </source>
</reference>
<dbReference type="AlphaFoldDB" id="A0A075M7U2"/>
<evidence type="ECO:0000259" key="1">
    <source>
        <dbReference type="Pfam" id="PF13443"/>
    </source>
</evidence>